<dbReference type="EMBL" id="BSFP01000005">
    <property type="protein sequence ID" value="GLK99786.1"/>
    <property type="molecule type" value="Genomic_DNA"/>
</dbReference>
<dbReference type="RefSeq" id="WP_261959700.1">
    <property type="nucleotide sequence ID" value="NZ_BAAAXA010000001.1"/>
</dbReference>
<reference evidence="1" key="1">
    <citation type="journal article" date="2014" name="Int. J. Syst. Evol. Microbiol.">
        <title>Complete genome sequence of Corynebacterium casei LMG S-19264T (=DSM 44701T), isolated from a smear-ripened cheese.</title>
        <authorList>
            <consortium name="US DOE Joint Genome Institute (JGI-PGF)"/>
            <person name="Walter F."/>
            <person name="Albersmeier A."/>
            <person name="Kalinowski J."/>
            <person name="Ruckert C."/>
        </authorList>
    </citation>
    <scope>NUCLEOTIDE SEQUENCE</scope>
    <source>
        <strain evidence="1">VKM Ac-1321</strain>
    </source>
</reference>
<keyword evidence="2" id="KW-1185">Reference proteome</keyword>
<gene>
    <name evidence="1" type="ORF">GCM10017581_015270</name>
</gene>
<dbReference type="AlphaFoldDB" id="A0A9W6NKH5"/>
<accession>A0A9W6NKH5</accession>
<proteinExistence type="predicted"/>
<evidence type="ECO:0000313" key="2">
    <source>
        <dbReference type="Proteomes" id="UP001143480"/>
    </source>
</evidence>
<comment type="caution">
    <text evidence="1">The sequence shown here is derived from an EMBL/GenBank/DDBJ whole genome shotgun (WGS) entry which is preliminary data.</text>
</comment>
<evidence type="ECO:0000313" key="1">
    <source>
        <dbReference type="EMBL" id="GLK99786.1"/>
    </source>
</evidence>
<sequence length="240" mass="26181">MIEIPGGPLPDDAVAGHETLYSQSQTLGPDGRPRLTAEGGVRFGRPAVYPLTRNDLTAMTRRRPDLDGRAFDIVEFPFDLDPLPGRRQYARADYVVTVTTAGVVARSLWPADVSGPADVDRARIFSVGADLAFAGRADPDGPTFRYRDLEPVITTRGLGQSLFGWAFHAPPGHPLATSSRRVFALLERAHDEPELTGTLFVSTHVHRRTLPSAGPIEAHTRTRPFRLDTAYGTFTLAEPA</sequence>
<protein>
    <submittedName>
        <fullName evidence="1">Uncharacterized protein</fullName>
    </submittedName>
</protein>
<name>A0A9W6NKH5_9ACTN</name>
<organism evidence="1 2">
    <name type="scientific">Dactylosporangium matsuzakiense</name>
    <dbReference type="NCBI Taxonomy" id="53360"/>
    <lineage>
        <taxon>Bacteria</taxon>
        <taxon>Bacillati</taxon>
        <taxon>Actinomycetota</taxon>
        <taxon>Actinomycetes</taxon>
        <taxon>Micromonosporales</taxon>
        <taxon>Micromonosporaceae</taxon>
        <taxon>Dactylosporangium</taxon>
    </lineage>
</organism>
<dbReference type="Proteomes" id="UP001143480">
    <property type="component" value="Unassembled WGS sequence"/>
</dbReference>
<reference evidence="1" key="2">
    <citation type="submission" date="2023-01" db="EMBL/GenBank/DDBJ databases">
        <authorList>
            <person name="Sun Q."/>
            <person name="Evtushenko L."/>
        </authorList>
    </citation>
    <scope>NUCLEOTIDE SEQUENCE</scope>
    <source>
        <strain evidence="1">VKM Ac-1321</strain>
    </source>
</reference>